<reference evidence="1" key="1">
    <citation type="journal article" date="2020" name="Nature">
        <title>Giant virus diversity and host interactions through global metagenomics.</title>
        <authorList>
            <person name="Schulz F."/>
            <person name="Roux S."/>
            <person name="Paez-Espino D."/>
            <person name="Jungbluth S."/>
            <person name="Walsh D.A."/>
            <person name="Denef V.J."/>
            <person name="McMahon K.D."/>
            <person name="Konstantinidis K.T."/>
            <person name="Eloe-Fadrosh E.A."/>
            <person name="Kyrpides N.C."/>
            <person name="Woyke T."/>
        </authorList>
    </citation>
    <scope>NUCLEOTIDE SEQUENCE</scope>
    <source>
        <strain evidence="1">GVMAG-M-3300009155-48</strain>
    </source>
</reference>
<name>A0A6C0ETE4_9ZZZZ</name>
<sequence>MENEKSCITFVTSYINIYETHYDNRDVEWRTRHFSDIMKTGIQLYVFISPEYEEVMTEISKDYPNVILKTIDFKSMETCTDAMNLQPGTWDLPSYRNEGKDTNEYILLMNAKTEFLKKAIDVNPWGSTHFSWIDFNIAYIFKEKEKTLEYLRLLAHRQYADTCLTIPGCWGKLPPDDVGRAFDFIHWRFCGGFFLGDRDSIVHFYNLYRQYFPEFLKESHRLVWEVNFWAWLEAKCDWHPTWFLAGHDDTIIFMSADIFTKKIYDVATFEEYSYPYIHEYYPTSASYVYHDGKHLLNTRYVSYWLMDTGAYFFHHPDRIIENKNLISELDENMQPMTFYEMTEKIDMPSSETSFSRGLEDIRLYSMNGLVKFIATTVSYSLNGRNMMMNGVYDVDTCEYRDCKILKPPGGDSWCEKNWIPVVLKGTHEGADTDEEYFIYKWSPLEMGKVNPETDTLEITHSYPIQSPLFHKVRGSAPFVETDAGLLGIVHLSEEHYPRHYYHIMVLLDKETFRPIKYSRTFCFRTLGVEFCVGMRILGEKYIFWISRHDRDPMLVRVDMSEIPLLFDFI</sequence>
<proteinExistence type="predicted"/>
<dbReference type="EMBL" id="MN738928">
    <property type="protein sequence ID" value="QHT31951.1"/>
    <property type="molecule type" value="Genomic_DNA"/>
</dbReference>
<accession>A0A6C0ETE4</accession>
<organism evidence="1">
    <name type="scientific">viral metagenome</name>
    <dbReference type="NCBI Taxonomy" id="1070528"/>
    <lineage>
        <taxon>unclassified sequences</taxon>
        <taxon>metagenomes</taxon>
        <taxon>organismal metagenomes</taxon>
    </lineage>
</organism>
<dbReference type="InterPro" id="IPR011735">
    <property type="entry name" value="WlaTC/HtrL_glycosyltransf"/>
</dbReference>
<protein>
    <submittedName>
        <fullName evidence="1">Uncharacterized protein</fullName>
    </submittedName>
</protein>
<dbReference type="Pfam" id="PF09612">
    <property type="entry name" value="HtrL_YibB"/>
    <property type="match status" value="1"/>
</dbReference>
<dbReference type="AlphaFoldDB" id="A0A6C0ETE4"/>
<evidence type="ECO:0000313" key="1">
    <source>
        <dbReference type="EMBL" id="QHT31951.1"/>
    </source>
</evidence>